<evidence type="ECO:0000313" key="5">
    <source>
        <dbReference type="EMBL" id="KAG2451212.1"/>
    </source>
</evidence>
<dbReference type="GO" id="GO:0007021">
    <property type="term" value="P:tubulin complex assembly"/>
    <property type="evidence" value="ECO:0007669"/>
    <property type="project" value="UniProtKB-UniRule"/>
</dbReference>
<comment type="subunit">
    <text evidence="3">Supercomplex made of cofactors A to E. Cofactors A and D function by capturing and stabilizing tubulin in a quasi-native conformation. Cofactor E binds to the cofactor D-tubulin complex; interaction with cofactor C then causes the release of tubulin polypeptides that are committed to the native state.</text>
</comment>
<dbReference type="GO" id="GO:0048487">
    <property type="term" value="F:beta-tubulin binding"/>
    <property type="evidence" value="ECO:0007669"/>
    <property type="project" value="InterPro"/>
</dbReference>
<organism evidence="5 6">
    <name type="scientific">Chlamydomonas schloesseri</name>
    <dbReference type="NCBI Taxonomy" id="2026947"/>
    <lineage>
        <taxon>Eukaryota</taxon>
        <taxon>Viridiplantae</taxon>
        <taxon>Chlorophyta</taxon>
        <taxon>core chlorophytes</taxon>
        <taxon>Chlorophyceae</taxon>
        <taxon>CS clade</taxon>
        <taxon>Chlamydomonadales</taxon>
        <taxon>Chlamydomonadaceae</taxon>
        <taxon>Chlamydomonas</taxon>
    </lineage>
</organism>
<keyword evidence="2 3" id="KW-0143">Chaperone</keyword>
<dbReference type="SUPFAM" id="SSF46988">
    <property type="entry name" value="Tubulin chaperone cofactor A"/>
    <property type="match status" value="1"/>
</dbReference>
<dbReference type="Gene3D" id="1.20.58.90">
    <property type="match status" value="1"/>
</dbReference>
<protein>
    <recommendedName>
        <fullName evidence="3">Tubulin-specific chaperone A</fullName>
    </recommendedName>
</protein>
<dbReference type="Proteomes" id="UP000613740">
    <property type="component" value="Unassembled WGS sequence"/>
</dbReference>
<dbReference type="InterPro" id="IPR004226">
    <property type="entry name" value="TBCA"/>
</dbReference>
<accession>A0A835WP18</accession>
<name>A0A835WP18_9CHLO</name>
<dbReference type="GO" id="GO:0007023">
    <property type="term" value="P:post-chaperonin tubulin folding pathway"/>
    <property type="evidence" value="ECO:0007669"/>
    <property type="project" value="UniProtKB-UniRule"/>
</dbReference>
<reference evidence="5" key="1">
    <citation type="journal article" date="2020" name="bioRxiv">
        <title>Comparative genomics of Chlamydomonas.</title>
        <authorList>
            <person name="Craig R.J."/>
            <person name="Hasan A.R."/>
            <person name="Ness R.W."/>
            <person name="Keightley P.D."/>
        </authorList>
    </citation>
    <scope>NUCLEOTIDE SEQUENCE</scope>
    <source>
        <strain evidence="5">CCAP 11/173</strain>
    </source>
</reference>
<sequence length="112" mass="12869">MSSTAELIKQCKVKTASVKRLHKEFLYYEKERDREQTRVDKMKADGADASDLKQAENVLQESAMMIPQTRQRLEAALAELQSFVSENEEDIKDTEELTAAKETLAEIEKLFK</sequence>
<dbReference type="Pfam" id="PF02970">
    <property type="entry name" value="TBCA"/>
    <property type="match status" value="1"/>
</dbReference>
<gene>
    <name evidence="5" type="ORF">HYH02_003819</name>
</gene>
<dbReference type="PANTHER" id="PTHR21500:SF0">
    <property type="entry name" value="TUBULIN-SPECIFIC CHAPERONE A"/>
    <property type="match status" value="1"/>
</dbReference>
<keyword evidence="3" id="KW-0493">Microtubule</keyword>
<comment type="similarity">
    <text evidence="1 3">Belongs to the TBCA family.</text>
</comment>
<dbReference type="EMBL" id="JAEHOD010000008">
    <property type="protein sequence ID" value="KAG2451212.1"/>
    <property type="molecule type" value="Genomic_DNA"/>
</dbReference>
<dbReference type="PANTHER" id="PTHR21500">
    <property type="entry name" value="TUBULIN-SPECIFIC CHAPERONE A"/>
    <property type="match status" value="1"/>
</dbReference>
<proteinExistence type="inferred from homology"/>
<dbReference type="OrthoDB" id="296187at2759"/>
<evidence type="ECO:0000256" key="3">
    <source>
        <dbReference type="RuleBase" id="RU364030"/>
    </source>
</evidence>
<keyword evidence="3" id="KW-0963">Cytoplasm</keyword>
<dbReference type="GO" id="GO:0005829">
    <property type="term" value="C:cytosol"/>
    <property type="evidence" value="ECO:0007669"/>
    <property type="project" value="TreeGrafter"/>
</dbReference>
<evidence type="ECO:0000313" key="6">
    <source>
        <dbReference type="Proteomes" id="UP000613740"/>
    </source>
</evidence>
<keyword evidence="3" id="KW-0206">Cytoskeleton</keyword>
<keyword evidence="6" id="KW-1185">Reference proteome</keyword>
<evidence type="ECO:0000256" key="2">
    <source>
        <dbReference type="ARBA" id="ARBA00023186"/>
    </source>
</evidence>
<dbReference type="GO" id="GO:0005874">
    <property type="term" value="C:microtubule"/>
    <property type="evidence" value="ECO:0007669"/>
    <property type="project" value="UniProtKB-KW"/>
</dbReference>
<dbReference type="FunFam" id="1.20.58.90:FF:000011">
    <property type="entry name" value="Tubulin-specific chaperone A"/>
    <property type="match status" value="1"/>
</dbReference>
<dbReference type="AlphaFoldDB" id="A0A835WP18"/>
<feature type="region of interest" description="Disordered" evidence="4">
    <location>
        <begin position="33"/>
        <end position="52"/>
    </location>
</feature>
<dbReference type="InterPro" id="IPR036126">
    <property type="entry name" value="TBCA_sf"/>
</dbReference>
<comment type="subcellular location">
    <subcellularLocation>
        <location evidence="3">Cytoplasm</location>
        <location evidence="3">Cytoskeleton</location>
    </subcellularLocation>
</comment>
<comment type="caution">
    <text evidence="5">The sequence shown here is derived from an EMBL/GenBank/DDBJ whole genome shotgun (WGS) entry which is preliminary data.</text>
</comment>
<evidence type="ECO:0000256" key="4">
    <source>
        <dbReference type="SAM" id="MobiDB-lite"/>
    </source>
</evidence>
<evidence type="ECO:0000256" key="1">
    <source>
        <dbReference type="ARBA" id="ARBA00006806"/>
    </source>
</evidence>